<dbReference type="SUPFAM" id="SSF49695">
    <property type="entry name" value="gamma-Crystallin-like"/>
    <property type="match status" value="1"/>
</dbReference>
<gene>
    <name evidence="5" type="ORF">HHI_08668</name>
</gene>
<evidence type="ECO:0000256" key="3">
    <source>
        <dbReference type="SAM" id="SignalP"/>
    </source>
</evidence>
<dbReference type="PATRIC" id="fig|1280951.3.peg.1749"/>
<feature type="domain" description="Beta/gamma crystallin 'Greek key'" evidence="4">
    <location>
        <begin position="41"/>
        <end position="120"/>
    </location>
</feature>
<dbReference type="InterPro" id="IPR001064">
    <property type="entry name" value="Beta/gamma_crystallin"/>
</dbReference>
<dbReference type="SMART" id="SM00247">
    <property type="entry name" value="XTALbg"/>
    <property type="match status" value="2"/>
</dbReference>
<evidence type="ECO:0000313" key="6">
    <source>
        <dbReference type="Proteomes" id="UP000025061"/>
    </source>
</evidence>
<dbReference type="EMBL" id="ARYI01000006">
    <property type="protein sequence ID" value="KCZ94854.1"/>
    <property type="molecule type" value="Genomic_DNA"/>
</dbReference>
<sequence length="287" mass="31243">MLTRTLTRLLLAAGLAAAAISPAALAQRGGARPSLPSGPPGITLYSDTNLRGNAVELTADQPNFNTVRFNDQARSIEVRGGVWMVCADGNYKGQCEYIDRSVRNLGEIGLSGAISSAKRVPYDKSPRSYDIAFFADGNYSGPFLGFDEGEANLSQFRFNDTASSVMINRGTWLVCEDADYRGQCELLDASTGNLGGIGLNDRITSFRRYDVRREGPWRRPVPPVVPPVRDTRDGFQGEQTVFFPAPTYNGRRINDGSGAATRYCQSLGFYEAVYKSPGPVLSDVVCR</sequence>
<organism evidence="5 6">
    <name type="scientific">Hyphomonas hirschiana VP5</name>
    <dbReference type="NCBI Taxonomy" id="1280951"/>
    <lineage>
        <taxon>Bacteria</taxon>
        <taxon>Pseudomonadati</taxon>
        <taxon>Pseudomonadota</taxon>
        <taxon>Alphaproteobacteria</taxon>
        <taxon>Hyphomonadales</taxon>
        <taxon>Hyphomonadaceae</taxon>
        <taxon>Hyphomonas</taxon>
    </lineage>
</organism>
<comment type="caution">
    <text evidence="5">The sequence shown here is derived from an EMBL/GenBank/DDBJ whole genome shotgun (WGS) entry which is preliminary data.</text>
</comment>
<dbReference type="Gene3D" id="2.60.20.10">
    <property type="entry name" value="Crystallins"/>
    <property type="match status" value="2"/>
</dbReference>
<keyword evidence="6" id="KW-1185">Reference proteome</keyword>
<reference evidence="5 6" key="1">
    <citation type="submission" date="2013-04" db="EMBL/GenBank/DDBJ databases">
        <title>Hyphomonas hirschiana VP5 Genome Sequencing.</title>
        <authorList>
            <person name="Lai Q."/>
            <person name="Shao Z."/>
        </authorList>
    </citation>
    <scope>NUCLEOTIDE SEQUENCE [LARGE SCALE GENOMIC DNA]</scope>
    <source>
        <strain evidence="5 6">VP5</strain>
    </source>
</reference>
<feature type="signal peptide" evidence="3">
    <location>
        <begin position="1"/>
        <end position="26"/>
    </location>
</feature>
<protein>
    <submittedName>
        <fullName evidence="5">Beta/gamma crystallin family protein</fullName>
    </submittedName>
</protein>
<feature type="domain" description="Beta/gamma crystallin 'Greek key'" evidence="4">
    <location>
        <begin position="130"/>
        <end position="209"/>
    </location>
</feature>
<dbReference type="Proteomes" id="UP000025061">
    <property type="component" value="Unassembled WGS sequence"/>
</dbReference>
<evidence type="ECO:0000259" key="4">
    <source>
        <dbReference type="SMART" id="SM00247"/>
    </source>
</evidence>
<dbReference type="Pfam" id="PF00030">
    <property type="entry name" value="Crystall"/>
    <property type="match status" value="2"/>
</dbReference>
<comment type="similarity">
    <text evidence="1">Belongs to the beta/gamma-crystallin family.</text>
</comment>
<dbReference type="RefSeq" id="WP_011645074.1">
    <property type="nucleotide sequence ID" value="NZ_ARYI01000006.1"/>
</dbReference>
<dbReference type="InterPro" id="IPR011024">
    <property type="entry name" value="G_crystallin-like"/>
</dbReference>
<accession>A0A059FVZ7</accession>
<keyword evidence="2" id="KW-0677">Repeat</keyword>
<evidence type="ECO:0000256" key="2">
    <source>
        <dbReference type="ARBA" id="ARBA00022737"/>
    </source>
</evidence>
<dbReference type="OrthoDB" id="7186950at2"/>
<dbReference type="AlphaFoldDB" id="A0A059FVZ7"/>
<proteinExistence type="inferred from homology"/>
<feature type="chain" id="PRO_5001573421" evidence="3">
    <location>
        <begin position="27"/>
        <end position="287"/>
    </location>
</feature>
<evidence type="ECO:0000256" key="1">
    <source>
        <dbReference type="ARBA" id="ARBA00009646"/>
    </source>
</evidence>
<keyword evidence="3" id="KW-0732">Signal</keyword>
<evidence type="ECO:0000313" key="5">
    <source>
        <dbReference type="EMBL" id="KCZ94854.1"/>
    </source>
</evidence>
<name>A0A059FVZ7_9PROT</name>